<gene>
    <name evidence="2" type="ORF">P7K49_021037</name>
</gene>
<evidence type="ECO:0000313" key="3">
    <source>
        <dbReference type="Proteomes" id="UP001266305"/>
    </source>
</evidence>
<dbReference type="EMBL" id="JASSZA010000010">
    <property type="protein sequence ID" value="KAK2099689.1"/>
    <property type="molecule type" value="Genomic_DNA"/>
</dbReference>
<feature type="compositionally biased region" description="Low complexity" evidence="1">
    <location>
        <begin position="53"/>
        <end position="68"/>
    </location>
</feature>
<feature type="compositionally biased region" description="Pro residues" evidence="1">
    <location>
        <begin position="42"/>
        <end position="52"/>
    </location>
</feature>
<proteinExistence type="predicted"/>
<evidence type="ECO:0000313" key="2">
    <source>
        <dbReference type="EMBL" id="KAK2099689.1"/>
    </source>
</evidence>
<feature type="non-terminal residue" evidence="2">
    <location>
        <position position="198"/>
    </location>
</feature>
<protein>
    <submittedName>
        <fullName evidence="2">Uncharacterized protein</fullName>
    </submittedName>
</protein>
<name>A0ABQ9URI2_SAGOE</name>
<dbReference type="Proteomes" id="UP001266305">
    <property type="component" value="Unassembled WGS sequence"/>
</dbReference>
<feature type="region of interest" description="Disordered" evidence="1">
    <location>
        <begin position="1"/>
        <end position="198"/>
    </location>
</feature>
<evidence type="ECO:0000256" key="1">
    <source>
        <dbReference type="SAM" id="MobiDB-lite"/>
    </source>
</evidence>
<sequence length="198" mass="19500">MSAFVSAGVHDMPRQAAAAAAAAPPPPPPGEKETEDEAALRPPSPSPRPPDAAAPEPAALPGPSGEAPRGVEGSDSDGFPSLRPPGEAGESTSIFGIFSGELAGSSEPQGAAIFQAAAAAPPGSDAPAHPATAVSGAALGPDSPEGGRLRVSAAADVAAGRRSSDPLGLSPRALPRRPLLSRGEGRERGAPKPRAEEK</sequence>
<feature type="compositionally biased region" description="Basic and acidic residues" evidence="1">
    <location>
        <begin position="183"/>
        <end position="198"/>
    </location>
</feature>
<accession>A0ABQ9URI2</accession>
<organism evidence="2 3">
    <name type="scientific">Saguinus oedipus</name>
    <name type="common">Cotton-top tamarin</name>
    <name type="synonym">Oedipomidas oedipus</name>
    <dbReference type="NCBI Taxonomy" id="9490"/>
    <lineage>
        <taxon>Eukaryota</taxon>
        <taxon>Metazoa</taxon>
        <taxon>Chordata</taxon>
        <taxon>Craniata</taxon>
        <taxon>Vertebrata</taxon>
        <taxon>Euteleostomi</taxon>
        <taxon>Mammalia</taxon>
        <taxon>Eutheria</taxon>
        <taxon>Euarchontoglires</taxon>
        <taxon>Primates</taxon>
        <taxon>Haplorrhini</taxon>
        <taxon>Platyrrhini</taxon>
        <taxon>Cebidae</taxon>
        <taxon>Callitrichinae</taxon>
        <taxon>Saguinus</taxon>
    </lineage>
</organism>
<feature type="compositionally biased region" description="Low complexity" evidence="1">
    <location>
        <begin position="166"/>
        <end position="182"/>
    </location>
</feature>
<keyword evidence="3" id="KW-1185">Reference proteome</keyword>
<reference evidence="2 3" key="1">
    <citation type="submission" date="2023-05" db="EMBL/GenBank/DDBJ databases">
        <title>B98-5 Cell Line De Novo Hybrid Assembly: An Optical Mapping Approach.</title>
        <authorList>
            <person name="Kananen K."/>
            <person name="Auerbach J.A."/>
            <person name="Kautto E."/>
            <person name="Blachly J.S."/>
        </authorList>
    </citation>
    <scope>NUCLEOTIDE SEQUENCE [LARGE SCALE GENOMIC DNA]</scope>
    <source>
        <strain evidence="2">B95-8</strain>
        <tissue evidence="2">Cell line</tissue>
    </source>
</reference>
<comment type="caution">
    <text evidence="2">The sequence shown here is derived from an EMBL/GenBank/DDBJ whole genome shotgun (WGS) entry which is preliminary data.</text>
</comment>
<feature type="compositionally biased region" description="Low complexity" evidence="1">
    <location>
        <begin position="111"/>
        <end position="131"/>
    </location>
</feature>